<dbReference type="PANTHER" id="PTHR41800:SF1">
    <property type="entry name" value="EXPRESSED PROTEIN"/>
    <property type="match status" value="1"/>
</dbReference>
<dbReference type="Proteomes" id="UP000076871">
    <property type="component" value="Unassembled WGS sequence"/>
</dbReference>
<reference evidence="2 3" key="1">
    <citation type="journal article" date="2016" name="Mol. Biol. Evol.">
        <title>Comparative Genomics of Early-Diverging Mushroom-Forming Fungi Provides Insights into the Origins of Lignocellulose Decay Capabilities.</title>
        <authorList>
            <person name="Nagy L.G."/>
            <person name="Riley R."/>
            <person name="Tritt A."/>
            <person name="Adam C."/>
            <person name="Daum C."/>
            <person name="Floudas D."/>
            <person name="Sun H."/>
            <person name="Yadav J.S."/>
            <person name="Pangilinan J."/>
            <person name="Larsson K.H."/>
            <person name="Matsuura K."/>
            <person name="Barry K."/>
            <person name="Labutti K."/>
            <person name="Kuo R."/>
            <person name="Ohm R.A."/>
            <person name="Bhattacharya S.S."/>
            <person name="Shirouzu T."/>
            <person name="Yoshinaga Y."/>
            <person name="Martin F.M."/>
            <person name="Grigoriev I.V."/>
            <person name="Hibbett D.S."/>
        </authorList>
    </citation>
    <scope>NUCLEOTIDE SEQUENCE [LARGE SCALE GENOMIC DNA]</scope>
    <source>
        <strain evidence="2 3">93-53</strain>
    </source>
</reference>
<sequence>MQVLGLGTLVAAAGVSYYFARKSIKERRKEHAARGQRPTEKLDRRARVAMEEKQRGNQATATKGSASAAGGAVTTAASDKPTAGGLQSKGGS</sequence>
<accession>A0A165EIL0</accession>
<dbReference type="GeneID" id="63825857"/>
<evidence type="ECO:0000313" key="2">
    <source>
        <dbReference type="EMBL" id="KZT07127.1"/>
    </source>
</evidence>
<feature type="region of interest" description="Disordered" evidence="1">
    <location>
        <begin position="51"/>
        <end position="92"/>
    </location>
</feature>
<keyword evidence="3" id="KW-1185">Reference proteome</keyword>
<dbReference type="PANTHER" id="PTHR41800">
    <property type="entry name" value="EXPRESSED PROTEIN"/>
    <property type="match status" value="1"/>
</dbReference>
<dbReference type="InParanoid" id="A0A165EIL0"/>
<feature type="compositionally biased region" description="Low complexity" evidence="1">
    <location>
        <begin position="59"/>
        <end position="78"/>
    </location>
</feature>
<organism evidence="2 3">
    <name type="scientific">Laetiporus sulphureus 93-53</name>
    <dbReference type="NCBI Taxonomy" id="1314785"/>
    <lineage>
        <taxon>Eukaryota</taxon>
        <taxon>Fungi</taxon>
        <taxon>Dikarya</taxon>
        <taxon>Basidiomycota</taxon>
        <taxon>Agaricomycotina</taxon>
        <taxon>Agaricomycetes</taxon>
        <taxon>Polyporales</taxon>
        <taxon>Laetiporus</taxon>
    </lineage>
</organism>
<name>A0A165EIL0_9APHY</name>
<proteinExistence type="predicted"/>
<evidence type="ECO:0000256" key="1">
    <source>
        <dbReference type="SAM" id="MobiDB-lite"/>
    </source>
</evidence>
<dbReference type="AlphaFoldDB" id="A0A165EIL0"/>
<dbReference type="OrthoDB" id="2559326at2759"/>
<protein>
    <submittedName>
        <fullName evidence="2">Uncharacterized protein</fullName>
    </submittedName>
</protein>
<dbReference type="RefSeq" id="XP_040764867.1">
    <property type="nucleotide sequence ID" value="XM_040908828.1"/>
</dbReference>
<gene>
    <name evidence="2" type="ORF">LAESUDRAFT_725500</name>
</gene>
<evidence type="ECO:0000313" key="3">
    <source>
        <dbReference type="Proteomes" id="UP000076871"/>
    </source>
</evidence>
<dbReference type="EMBL" id="KV427621">
    <property type="protein sequence ID" value="KZT07127.1"/>
    <property type="molecule type" value="Genomic_DNA"/>
</dbReference>